<dbReference type="Pfam" id="PF00213">
    <property type="entry name" value="OSCP"/>
    <property type="match status" value="1"/>
</dbReference>
<keyword evidence="3" id="KW-0375">Hydrogen ion transport</keyword>
<proteinExistence type="predicted"/>
<reference evidence="7 8" key="1">
    <citation type="journal article" date="2016" name="Nat. Commun.">
        <title>Thousands of microbial genomes shed light on interconnected biogeochemical processes in an aquifer system.</title>
        <authorList>
            <person name="Anantharaman K."/>
            <person name="Brown C.T."/>
            <person name="Hug L.A."/>
            <person name="Sharon I."/>
            <person name="Castelle C.J."/>
            <person name="Probst A.J."/>
            <person name="Thomas B.C."/>
            <person name="Singh A."/>
            <person name="Wilkins M.J."/>
            <person name="Karaoz U."/>
            <person name="Brodie E.L."/>
            <person name="Williams K.H."/>
            <person name="Hubbard S.S."/>
            <person name="Banfield J.F."/>
        </authorList>
    </citation>
    <scope>NUCLEOTIDE SEQUENCE [LARGE SCALE GENOMIC DNA]</scope>
</reference>
<dbReference type="AlphaFoldDB" id="A0A1G2LCX6"/>
<dbReference type="Proteomes" id="UP000176705">
    <property type="component" value="Unassembled WGS sequence"/>
</dbReference>
<evidence type="ECO:0000256" key="2">
    <source>
        <dbReference type="ARBA" id="ARBA00022448"/>
    </source>
</evidence>
<evidence type="ECO:0000256" key="5">
    <source>
        <dbReference type="ARBA" id="ARBA00023136"/>
    </source>
</evidence>
<keyword evidence="4" id="KW-0406">Ion transport</keyword>
<keyword evidence="5" id="KW-0472">Membrane</keyword>
<dbReference type="GO" id="GO:0016020">
    <property type="term" value="C:membrane"/>
    <property type="evidence" value="ECO:0007669"/>
    <property type="project" value="UniProtKB-SubCell"/>
</dbReference>
<dbReference type="STRING" id="1802280.A3B37_02420"/>
<gene>
    <name evidence="7" type="ORF">A3B37_02420</name>
</gene>
<name>A0A1G2LCX6_9BACT</name>
<accession>A0A1G2LCX6</accession>
<evidence type="ECO:0000256" key="1">
    <source>
        <dbReference type="ARBA" id="ARBA00004370"/>
    </source>
</evidence>
<comment type="caution">
    <text evidence="7">The sequence shown here is derived from an EMBL/GenBank/DDBJ whole genome shotgun (WGS) entry which is preliminary data.</text>
</comment>
<evidence type="ECO:0000313" key="8">
    <source>
        <dbReference type="Proteomes" id="UP000176705"/>
    </source>
</evidence>
<organism evidence="7 8">
    <name type="scientific">Candidatus Sungbacteria bacterium RIFCSPLOWO2_01_FULL_59_16</name>
    <dbReference type="NCBI Taxonomy" id="1802280"/>
    <lineage>
        <taxon>Bacteria</taxon>
        <taxon>Candidatus Sungiibacteriota</taxon>
    </lineage>
</organism>
<evidence type="ECO:0000256" key="4">
    <source>
        <dbReference type="ARBA" id="ARBA00023065"/>
    </source>
</evidence>
<keyword evidence="2" id="KW-0813">Transport</keyword>
<evidence type="ECO:0000313" key="7">
    <source>
        <dbReference type="EMBL" id="OHA09394.1"/>
    </source>
</evidence>
<dbReference type="EMBL" id="MHQS01000003">
    <property type="protein sequence ID" value="OHA09394.1"/>
    <property type="molecule type" value="Genomic_DNA"/>
</dbReference>
<dbReference type="GO" id="GO:0046933">
    <property type="term" value="F:proton-transporting ATP synthase activity, rotational mechanism"/>
    <property type="evidence" value="ECO:0007669"/>
    <property type="project" value="InterPro"/>
</dbReference>
<evidence type="ECO:0000256" key="3">
    <source>
        <dbReference type="ARBA" id="ARBA00022781"/>
    </source>
</evidence>
<protein>
    <submittedName>
        <fullName evidence="7">Uncharacterized protein</fullName>
    </submittedName>
</protein>
<sequence>MRYAPKHYAEAFATTIAKTPAAHWGELIKRFLRAVRKHGDVSRIRQILTAVERRFVTERGGEWIRLEFARPQPERALAILRDHFRARDHVEVVVRPELIAGIRITRNGETELDYSLARKLKKLFRHSLPSQ</sequence>
<dbReference type="InterPro" id="IPR000711">
    <property type="entry name" value="ATPase_OSCP/dsu"/>
</dbReference>
<evidence type="ECO:0000256" key="6">
    <source>
        <dbReference type="ARBA" id="ARBA00023310"/>
    </source>
</evidence>
<comment type="subcellular location">
    <subcellularLocation>
        <location evidence="1">Membrane</location>
    </subcellularLocation>
</comment>
<keyword evidence="6" id="KW-0066">ATP synthesis</keyword>